<gene>
    <name evidence="5" type="primary">ftsZ</name>
    <name evidence="8" type="ORF">E1I18_00185</name>
</gene>
<dbReference type="GO" id="GO:0005737">
    <property type="term" value="C:cytoplasm"/>
    <property type="evidence" value="ECO:0007669"/>
    <property type="project" value="UniProtKB-SubCell"/>
</dbReference>
<keyword evidence="2 5" id="KW-0547">Nucleotide-binding</keyword>
<keyword evidence="5 6" id="KW-0131">Cell cycle</keyword>
<comment type="caution">
    <text evidence="8">The sequence shown here is derived from an EMBL/GenBank/DDBJ whole genome shotgun (WGS) entry which is preliminary data.</text>
</comment>
<evidence type="ECO:0000256" key="5">
    <source>
        <dbReference type="HAMAP-Rule" id="MF_00909"/>
    </source>
</evidence>
<sequence length="363" mass="39886">MDDNIVNIKIIGVGGAGSNIVNAFQQENSTKIELLIANTDNQDLLKSKVENKIFLGKNTRGFGAGGNPEVGAQRAQESIEEIKQALANTDLLIIVSGMGGGTGTGASPVIAEVARELNILTLAIMISPFSEFEGAKINNIAQYGIEKMQKLVNSYVIVNNEKIAEQYEDLPFQQILKIADMSVKNMINIIEEMISSKMHINIDYNDILALLSNGGQLIISKGKAQGDSCVSNAIEVAINSSNYLEKPNKLSSLLLHFYIDQKINYNSLKLLRNTFIEKYQLDQKIHSKIGISFTESNEKHAEVAEFSFIAIENIDKLEIQNVDQSQQNVNTSIEELTSSISIIDNTDTTETNIDSSGHKLPDF</sequence>
<dbReference type="Gene3D" id="3.40.50.1440">
    <property type="entry name" value="Tubulin/FtsZ, GTPase domain"/>
    <property type="match status" value="1"/>
</dbReference>
<dbReference type="EMBL" id="SMDN01000001">
    <property type="protein sequence ID" value="TQC54182.1"/>
    <property type="molecule type" value="Genomic_DNA"/>
</dbReference>
<dbReference type="PROSITE" id="PS01135">
    <property type="entry name" value="FTSZ_2"/>
    <property type="match status" value="1"/>
</dbReference>
<dbReference type="PANTHER" id="PTHR30314">
    <property type="entry name" value="CELL DIVISION PROTEIN FTSZ-RELATED"/>
    <property type="match status" value="1"/>
</dbReference>
<dbReference type="SUPFAM" id="SSF55307">
    <property type="entry name" value="Tubulin C-terminal domain-like"/>
    <property type="match status" value="1"/>
</dbReference>
<evidence type="ECO:0000259" key="7">
    <source>
        <dbReference type="SMART" id="SM00864"/>
    </source>
</evidence>
<accession>A0A507SY51</accession>
<dbReference type="GO" id="GO:0051258">
    <property type="term" value="P:protein polymerization"/>
    <property type="evidence" value="ECO:0007669"/>
    <property type="project" value="UniProtKB-UniRule"/>
</dbReference>
<keyword evidence="9" id="KW-1185">Reference proteome</keyword>
<comment type="caution">
    <text evidence="5">Lacks conserved residue(s) required for the propagation of feature annotation.</text>
</comment>
<dbReference type="Pfam" id="PF00091">
    <property type="entry name" value="Tubulin"/>
    <property type="match status" value="1"/>
</dbReference>
<comment type="subcellular location">
    <subcellularLocation>
        <location evidence="5">Cytoplasm</location>
    </subcellularLocation>
    <text evidence="5">Assembles at midcell at the inner surface of the cytoplasmic membrane.</text>
</comment>
<feature type="binding site" evidence="5">
    <location>
        <begin position="101"/>
        <end position="103"/>
    </location>
    <ligand>
        <name>GTP</name>
        <dbReference type="ChEBI" id="CHEBI:37565"/>
    </ligand>
</feature>
<comment type="similarity">
    <text evidence="1 5 6">Belongs to the FtsZ family.</text>
</comment>
<keyword evidence="5 6" id="KW-0132">Cell division</keyword>
<dbReference type="PROSITE" id="PS01134">
    <property type="entry name" value="FTSZ_1"/>
    <property type="match status" value="1"/>
</dbReference>
<keyword evidence="3 5" id="KW-0342">GTP-binding</keyword>
<keyword evidence="4 5" id="KW-0717">Septation</keyword>
<dbReference type="AlphaFoldDB" id="A0A507SY51"/>
<name>A0A507SY51_9BACT</name>
<dbReference type="PRINTS" id="PR00423">
    <property type="entry name" value="CELLDVISFTSZ"/>
</dbReference>
<proteinExistence type="inferred from homology"/>
<feature type="domain" description="Tubulin/FtsZ GTPase" evidence="7">
    <location>
        <begin position="7"/>
        <end position="198"/>
    </location>
</feature>
<dbReference type="Proteomes" id="UP000320801">
    <property type="component" value="Unassembled WGS sequence"/>
</dbReference>
<dbReference type="InterPro" id="IPR045061">
    <property type="entry name" value="FtsZ/CetZ"/>
</dbReference>
<dbReference type="GO" id="GO:0032153">
    <property type="term" value="C:cell division site"/>
    <property type="evidence" value="ECO:0007669"/>
    <property type="project" value="UniProtKB-UniRule"/>
</dbReference>
<dbReference type="GO" id="GO:0003924">
    <property type="term" value="F:GTPase activity"/>
    <property type="evidence" value="ECO:0007669"/>
    <property type="project" value="UniProtKB-UniRule"/>
</dbReference>
<organism evidence="8 9">
    <name type="scientific">Mycoplasmopsis mucosicanis</name>
    <dbReference type="NCBI Taxonomy" id="458208"/>
    <lineage>
        <taxon>Bacteria</taxon>
        <taxon>Bacillati</taxon>
        <taxon>Mycoplasmatota</taxon>
        <taxon>Mycoplasmoidales</taxon>
        <taxon>Metamycoplasmataceae</taxon>
        <taxon>Mycoplasmopsis</taxon>
    </lineage>
</organism>
<evidence type="ECO:0000256" key="3">
    <source>
        <dbReference type="ARBA" id="ARBA00023134"/>
    </source>
</evidence>
<comment type="function">
    <text evidence="5 6">Essential cell division protein that forms a contractile ring structure (Z ring) at the future cell division site. The regulation of the ring assembly controls the timing and the location of cell division. One of the functions of the FtsZ ring is to recruit other cell division proteins to the septum to produce a new cell wall between the dividing cells. Binds GTP and shows GTPase activity.</text>
</comment>
<dbReference type="RefSeq" id="WP_141483594.1">
    <property type="nucleotide sequence ID" value="NZ_SMDN01000001.1"/>
</dbReference>
<dbReference type="GO" id="GO:0005525">
    <property type="term" value="F:GTP binding"/>
    <property type="evidence" value="ECO:0007669"/>
    <property type="project" value="UniProtKB-UniRule"/>
</dbReference>
<evidence type="ECO:0000256" key="1">
    <source>
        <dbReference type="ARBA" id="ARBA00009690"/>
    </source>
</evidence>
<dbReference type="GO" id="GO:0043093">
    <property type="term" value="P:FtsZ-dependent cytokinesis"/>
    <property type="evidence" value="ECO:0007669"/>
    <property type="project" value="UniProtKB-UniRule"/>
</dbReference>
<dbReference type="GO" id="GO:0000917">
    <property type="term" value="P:division septum assembly"/>
    <property type="evidence" value="ECO:0007669"/>
    <property type="project" value="UniProtKB-KW"/>
</dbReference>
<dbReference type="InterPro" id="IPR036525">
    <property type="entry name" value="Tubulin/FtsZ_GTPase_sf"/>
</dbReference>
<dbReference type="SUPFAM" id="SSF52490">
    <property type="entry name" value="Tubulin nucleotide-binding domain-like"/>
    <property type="match status" value="1"/>
</dbReference>
<dbReference type="CDD" id="cd02201">
    <property type="entry name" value="FtsZ_type1"/>
    <property type="match status" value="1"/>
</dbReference>
<feature type="binding site" evidence="5">
    <location>
        <begin position="15"/>
        <end position="19"/>
    </location>
    <ligand>
        <name>GTP</name>
        <dbReference type="ChEBI" id="CHEBI:37565"/>
    </ligand>
</feature>
<dbReference type="HAMAP" id="MF_00909">
    <property type="entry name" value="FtsZ"/>
    <property type="match status" value="1"/>
</dbReference>
<evidence type="ECO:0000313" key="8">
    <source>
        <dbReference type="EMBL" id="TQC54182.1"/>
    </source>
</evidence>
<evidence type="ECO:0000256" key="4">
    <source>
        <dbReference type="ARBA" id="ARBA00023210"/>
    </source>
</evidence>
<keyword evidence="5" id="KW-0963">Cytoplasm</keyword>
<reference evidence="8 9" key="1">
    <citation type="submission" date="2019-03" db="EMBL/GenBank/DDBJ databases">
        <title>Characterization of a novel Mycoplasma cynos real-time PCR assay.</title>
        <authorList>
            <person name="Tallmadge R.L."/>
            <person name="Mitchell P.K."/>
            <person name="Goodman L."/>
        </authorList>
    </citation>
    <scope>NUCLEOTIDE SEQUENCE [LARGE SCALE GENOMIC DNA]</scope>
    <source>
        <strain evidence="8 9">1642</strain>
    </source>
</reference>
<protein>
    <recommendedName>
        <fullName evidence="5 6">Cell division protein FtsZ</fullName>
    </recommendedName>
</protein>
<evidence type="ECO:0000256" key="6">
    <source>
        <dbReference type="RuleBase" id="RU000631"/>
    </source>
</evidence>
<dbReference type="PANTHER" id="PTHR30314:SF3">
    <property type="entry name" value="MITOCHONDRIAL DIVISION PROTEIN FSZA"/>
    <property type="match status" value="1"/>
</dbReference>
<dbReference type="InterPro" id="IPR008280">
    <property type="entry name" value="Tub_FtsZ_C"/>
</dbReference>
<dbReference type="SMART" id="SM00864">
    <property type="entry name" value="Tubulin"/>
    <property type="match status" value="1"/>
</dbReference>
<dbReference type="InterPro" id="IPR000158">
    <property type="entry name" value="Cell_div_FtsZ"/>
</dbReference>
<evidence type="ECO:0000256" key="2">
    <source>
        <dbReference type="ARBA" id="ARBA00022741"/>
    </source>
</evidence>
<dbReference type="InterPro" id="IPR020805">
    <property type="entry name" value="Cell_div_FtsZ_CS"/>
</dbReference>
<evidence type="ECO:0000313" key="9">
    <source>
        <dbReference type="Proteomes" id="UP000320801"/>
    </source>
</evidence>
<feature type="binding site" evidence="5">
    <location>
        <position position="180"/>
    </location>
    <ligand>
        <name>GTP</name>
        <dbReference type="ChEBI" id="CHEBI:37565"/>
    </ligand>
</feature>
<dbReference type="OrthoDB" id="9813375at2"/>
<comment type="subunit">
    <text evidence="5">Homodimer. Polymerizes to form a dynamic ring structure in a strictly GTP-dependent manner. Interacts directly with several other division proteins.</text>
</comment>
<dbReference type="InterPro" id="IPR003008">
    <property type="entry name" value="Tubulin_FtsZ_GTPase"/>
</dbReference>